<keyword evidence="3" id="KW-1185">Reference proteome</keyword>
<accession>A0A5E4MH19</accession>
<organism evidence="2 3">
    <name type="scientific">Cinara cedri</name>
    <dbReference type="NCBI Taxonomy" id="506608"/>
    <lineage>
        <taxon>Eukaryota</taxon>
        <taxon>Metazoa</taxon>
        <taxon>Ecdysozoa</taxon>
        <taxon>Arthropoda</taxon>
        <taxon>Hexapoda</taxon>
        <taxon>Insecta</taxon>
        <taxon>Pterygota</taxon>
        <taxon>Neoptera</taxon>
        <taxon>Paraneoptera</taxon>
        <taxon>Hemiptera</taxon>
        <taxon>Sternorrhyncha</taxon>
        <taxon>Aphidomorpha</taxon>
        <taxon>Aphidoidea</taxon>
        <taxon>Aphididae</taxon>
        <taxon>Lachninae</taxon>
        <taxon>Cinara</taxon>
    </lineage>
</organism>
<dbReference type="EMBL" id="CABPRJ010000497">
    <property type="protein sequence ID" value="VVC29705.1"/>
    <property type="molecule type" value="Genomic_DNA"/>
</dbReference>
<evidence type="ECO:0000313" key="3">
    <source>
        <dbReference type="Proteomes" id="UP000325440"/>
    </source>
</evidence>
<feature type="region of interest" description="Disordered" evidence="1">
    <location>
        <begin position="1"/>
        <end position="24"/>
    </location>
</feature>
<gene>
    <name evidence="2" type="ORF">CINCED_3A019180</name>
</gene>
<proteinExistence type="predicted"/>
<sequence length="179" mass="20937">MPNRRSQATSPRPPLPANSPRPLSQTNINVATVAAVAAILARGRNFYEHENSRPPVTNEERVPPVNVTMRREAHIIIFIILSYHHGHLRLAPPLPVSHDHYANEQIFRIFEQFPGIRRGRVHVRHDRIIFDREQLPFANAPALPASRDYFLRARRQAIRRKRLVRRQEREPFFDDNICR</sequence>
<evidence type="ECO:0000313" key="2">
    <source>
        <dbReference type="EMBL" id="VVC29705.1"/>
    </source>
</evidence>
<evidence type="ECO:0000256" key="1">
    <source>
        <dbReference type="SAM" id="MobiDB-lite"/>
    </source>
</evidence>
<reference evidence="2 3" key="1">
    <citation type="submission" date="2019-08" db="EMBL/GenBank/DDBJ databases">
        <authorList>
            <person name="Alioto T."/>
            <person name="Alioto T."/>
            <person name="Gomez Garrido J."/>
        </authorList>
    </citation>
    <scope>NUCLEOTIDE SEQUENCE [LARGE SCALE GENOMIC DNA]</scope>
</reference>
<dbReference type="Proteomes" id="UP000325440">
    <property type="component" value="Unassembled WGS sequence"/>
</dbReference>
<dbReference type="AlphaFoldDB" id="A0A5E4MH19"/>
<name>A0A5E4MH19_9HEMI</name>
<protein>
    <submittedName>
        <fullName evidence="2">Uncharacterized protein</fullName>
    </submittedName>
</protein>